<reference evidence="3" key="1">
    <citation type="submission" date="2022-11" db="UniProtKB">
        <authorList>
            <consortium name="WormBaseParasite"/>
        </authorList>
    </citation>
    <scope>IDENTIFICATION</scope>
</reference>
<feature type="signal peptide" evidence="1">
    <location>
        <begin position="1"/>
        <end position="22"/>
    </location>
</feature>
<name>A0A914DWY6_9BILA</name>
<accession>A0A914DWY6</accession>
<protein>
    <submittedName>
        <fullName evidence="3">Saposin B-type domain-containing protein</fullName>
    </submittedName>
</protein>
<evidence type="ECO:0000256" key="1">
    <source>
        <dbReference type="SAM" id="SignalP"/>
    </source>
</evidence>
<sequence length="275" mass="30951">MLVLFRYALFLLFISLIHFSYGDIERKREILKSIVNTCTACNYVKALIDNNPPIDEITTYLKEQCRIYGKKGSPKEFCENMDEHDLYLDKYLPAVAKYICKGKEKCASSMVSSRPMIEGVIKRLILRGASMIDYQSYCGIDVDSIQMGRRVLDQSNNSLGTTLLCDLCDRFADFLNITIFNINSPIAPPFWTAASKALVPICELVLPLQIQEGLGPGGCTWQNIINVIQDILNVLQVCVPTVFCELIFPQCPKNDFSTCKNLLPTFPTPTPTKHA</sequence>
<dbReference type="AlphaFoldDB" id="A0A914DWY6"/>
<evidence type="ECO:0000313" key="2">
    <source>
        <dbReference type="Proteomes" id="UP000887540"/>
    </source>
</evidence>
<evidence type="ECO:0000313" key="3">
    <source>
        <dbReference type="WBParaSite" id="ACRNAN_scaffold4105.g25866.t1"/>
    </source>
</evidence>
<keyword evidence="2" id="KW-1185">Reference proteome</keyword>
<dbReference type="WBParaSite" id="ACRNAN_scaffold4105.g25866.t1">
    <property type="protein sequence ID" value="ACRNAN_scaffold4105.g25866.t1"/>
    <property type="gene ID" value="ACRNAN_scaffold4105.g25866"/>
</dbReference>
<keyword evidence="1" id="KW-0732">Signal</keyword>
<feature type="chain" id="PRO_5037908220" evidence="1">
    <location>
        <begin position="23"/>
        <end position="275"/>
    </location>
</feature>
<organism evidence="2 3">
    <name type="scientific">Acrobeloides nanus</name>
    <dbReference type="NCBI Taxonomy" id="290746"/>
    <lineage>
        <taxon>Eukaryota</taxon>
        <taxon>Metazoa</taxon>
        <taxon>Ecdysozoa</taxon>
        <taxon>Nematoda</taxon>
        <taxon>Chromadorea</taxon>
        <taxon>Rhabditida</taxon>
        <taxon>Tylenchina</taxon>
        <taxon>Cephalobomorpha</taxon>
        <taxon>Cephaloboidea</taxon>
        <taxon>Cephalobidae</taxon>
        <taxon>Acrobeloides</taxon>
    </lineage>
</organism>
<proteinExistence type="predicted"/>
<dbReference type="Proteomes" id="UP000887540">
    <property type="component" value="Unplaced"/>
</dbReference>